<keyword evidence="1" id="KW-0808">Transferase</keyword>
<dbReference type="GO" id="GO:0008168">
    <property type="term" value="F:methyltransferase activity"/>
    <property type="evidence" value="ECO:0007669"/>
    <property type="project" value="UniProtKB-KW"/>
</dbReference>
<dbReference type="InterPro" id="IPR029063">
    <property type="entry name" value="SAM-dependent_MTases_sf"/>
</dbReference>
<dbReference type="SUPFAM" id="SSF53335">
    <property type="entry name" value="S-adenosyl-L-methionine-dependent methyltransferases"/>
    <property type="match status" value="1"/>
</dbReference>
<dbReference type="EMBL" id="CP117884">
    <property type="protein sequence ID" value="WDF83285.1"/>
    <property type="molecule type" value="Genomic_DNA"/>
</dbReference>
<evidence type="ECO:0000313" key="2">
    <source>
        <dbReference type="Proteomes" id="UP001220377"/>
    </source>
</evidence>
<dbReference type="Pfam" id="PF13489">
    <property type="entry name" value="Methyltransf_23"/>
    <property type="match status" value="1"/>
</dbReference>
<keyword evidence="1" id="KW-0489">Methyltransferase</keyword>
<reference evidence="1 2" key="1">
    <citation type="submission" date="2023-02" db="EMBL/GenBank/DDBJ databases">
        <title>Genome sequence of Lacticaseibacillus sp. KACC 23028.</title>
        <authorList>
            <person name="Kim S."/>
            <person name="Heo J."/>
            <person name="Kwon S.-W."/>
        </authorList>
    </citation>
    <scope>NUCLEOTIDE SEQUENCE [LARGE SCALE GENOMIC DNA]</scope>
    <source>
        <strain evidence="1 2">KACC 23028</strain>
    </source>
</reference>
<protein>
    <submittedName>
        <fullName evidence="1">Methyltransferase domain-containing protein</fullName>
    </submittedName>
</protein>
<dbReference type="RefSeq" id="WP_274261346.1">
    <property type="nucleotide sequence ID" value="NZ_CP117884.1"/>
</dbReference>
<proteinExistence type="predicted"/>
<sequence length="276" mass="29806">MKLNEIVAAMGVATDDPIQTVQTAYRMRLVEHWDIQPGMRILEVGCGQGDMTAALAAAVGPDGVVEAYDIASPDYGAPTTIGQAQAQIAAGPLGKQVHSHLATDVTDAINAFEPGCFDALVIAHAAWYFPNVDAFTELLETLAPYVKQMLLAEWSLAVTDVRQNGHLLSALIQSEFAVTHPDQAENIRTLITPEQLTPVLQNLGFQVGTAIVPTPQMQDGAWEIDTALHEIKPLIMGDSTLPAAEHQRYAALFDTLETQTDHQMALNAFAMTAVRH</sequence>
<accession>A0ABY7WVV9</accession>
<evidence type="ECO:0000313" key="1">
    <source>
        <dbReference type="EMBL" id="WDF83285.1"/>
    </source>
</evidence>
<organism evidence="1 2">
    <name type="scientific">Lacticaseibacillus pabuli</name>
    <dbReference type="NCBI Taxonomy" id="3025672"/>
    <lineage>
        <taxon>Bacteria</taxon>
        <taxon>Bacillati</taxon>
        <taxon>Bacillota</taxon>
        <taxon>Bacilli</taxon>
        <taxon>Lactobacillales</taxon>
        <taxon>Lactobacillaceae</taxon>
        <taxon>Lacticaseibacillus</taxon>
    </lineage>
</organism>
<gene>
    <name evidence="1" type="ORF">PQ472_03335</name>
</gene>
<keyword evidence="2" id="KW-1185">Reference proteome</keyword>
<dbReference type="Gene3D" id="3.40.50.150">
    <property type="entry name" value="Vaccinia Virus protein VP39"/>
    <property type="match status" value="1"/>
</dbReference>
<dbReference type="Proteomes" id="UP001220377">
    <property type="component" value="Chromosome"/>
</dbReference>
<dbReference type="GO" id="GO:0032259">
    <property type="term" value="P:methylation"/>
    <property type="evidence" value="ECO:0007669"/>
    <property type="project" value="UniProtKB-KW"/>
</dbReference>
<name>A0ABY7WVV9_9LACO</name>